<evidence type="ECO:0000256" key="1">
    <source>
        <dbReference type="SAM" id="MobiDB-lite"/>
    </source>
</evidence>
<dbReference type="EMBL" id="LKEA01000019">
    <property type="protein sequence ID" value="ROW01268.1"/>
    <property type="molecule type" value="Genomic_DNA"/>
</dbReference>
<proteinExistence type="predicted"/>
<accession>A0A423WD09</accession>
<dbReference type="OrthoDB" id="5241990at2759"/>
<keyword evidence="3" id="KW-1185">Reference proteome</keyword>
<name>A0A423WD09_9PEZI</name>
<evidence type="ECO:0000313" key="2">
    <source>
        <dbReference type="EMBL" id="ROW01268.1"/>
    </source>
</evidence>
<dbReference type="AlphaFoldDB" id="A0A423WD09"/>
<evidence type="ECO:0000313" key="3">
    <source>
        <dbReference type="Proteomes" id="UP000283895"/>
    </source>
</evidence>
<gene>
    <name evidence="2" type="ORF">VMCG_05850</name>
</gene>
<protein>
    <submittedName>
        <fullName evidence="2">Uncharacterized protein</fullName>
    </submittedName>
</protein>
<comment type="caution">
    <text evidence="2">The sequence shown here is derived from an EMBL/GenBank/DDBJ whole genome shotgun (WGS) entry which is preliminary data.</text>
</comment>
<sequence length="115" mass="12652">MHARISVLASAVVLPPKVNNTSPVPTIHGFGFSQEDMETALINAVALPASEPEKAALEPRDDRDDHLPHRRPMPPRDMLLAEQITHDDLPICYQDCLRKNDGKSSIHMGKVSPIA</sequence>
<reference evidence="2 3" key="1">
    <citation type="submission" date="2015-09" db="EMBL/GenBank/DDBJ databases">
        <title>Host preference determinants of Valsa canker pathogens revealed by comparative genomics.</title>
        <authorList>
            <person name="Yin Z."/>
            <person name="Huang L."/>
        </authorList>
    </citation>
    <scope>NUCLEOTIDE SEQUENCE [LARGE SCALE GENOMIC DNA]</scope>
    <source>
        <strain evidence="2 3">03-1</strain>
    </source>
</reference>
<feature type="compositionally biased region" description="Basic and acidic residues" evidence="1">
    <location>
        <begin position="51"/>
        <end position="67"/>
    </location>
</feature>
<organism evidence="2 3">
    <name type="scientific">Cytospora schulzeri</name>
    <dbReference type="NCBI Taxonomy" id="448051"/>
    <lineage>
        <taxon>Eukaryota</taxon>
        <taxon>Fungi</taxon>
        <taxon>Dikarya</taxon>
        <taxon>Ascomycota</taxon>
        <taxon>Pezizomycotina</taxon>
        <taxon>Sordariomycetes</taxon>
        <taxon>Sordariomycetidae</taxon>
        <taxon>Diaporthales</taxon>
        <taxon>Cytosporaceae</taxon>
        <taxon>Cytospora</taxon>
    </lineage>
</organism>
<feature type="region of interest" description="Disordered" evidence="1">
    <location>
        <begin position="48"/>
        <end position="76"/>
    </location>
</feature>
<dbReference type="Proteomes" id="UP000283895">
    <property type="component" value="Unassembled WGS sequence"/>
</dbReference>